<dbReference type="GO" id="GO:0008930">
    <property type="term" value="F:methylthioadenosine nucleosidase activity"/>
    <property type="evidence" value="ECO:0007669"/>
    <property type="project" value="TreeGrafter"/>
</dbReference>
<dbReference type="OrthoDB" id="2988699at2"/>
<protein>
    <recommendedName>
        <fullName evidence="5">Nucleoside phosphorylase domain-containing protein</fullName>
    </recommendedName>
</protein>
<dbReference type="Gene3D" id="3.40.50.1580">
    <property type="entry name" value="Nucleoside phosphorylase domain"/>
    <property type="match status" value="1"/>
</dbReference>
<dbReference type="PANTHER" id="PTHR46832">
    <property type="entry name" value="5'-METHYLTHIOADENOSINE/S-ADENOSYLHOMOCYSTEINE NUCLEOSIDASE"/>
    <property type="match status" value="1"/>
</dbReference>
<gene>
    <name evidence="3" type="ORF">C6569_19670</name>
</gene>
<dbReference type="PANTHER" id="PTHR46832:SF1">
    <property type="entry name" value="5'-METHYLTHIOADENOSINE_S-ADENOSYLHOMOCYSTEINE NUCLEOSIDASE"/>
    <property type="match status" value="1"/>
</dbReference>
<feature type="domain" description="CD-NTase-associated protein 15" evidence="2">
    <location>
        <begin position="15"/>
        <end position="129"/>
    </location>
</feature>
<dbReference type="SUPFAM" id="SSF53167">
    <property type="entry name" value="Purine and uridine phosphorylases"/>
    <property type="match status" value="1"/>
</dbReference>
<dbReference type="KEGG" id="phr:C6569_19670"/>
<evidence type="ECO:0000259" key="2">
    <source>
        <dbReference type="Pfam" id="PF18153"/>
    </source>
</evidence>
<dbReference type="GO" id="GO:0005829">
    <property type="term" value="C:cytosol"/>
    <property type="evidence" value="ECO:0007669"/>
    <property type="project" value="TreeGrafter"/>
</dbReference>
<dbReference type="Proteomes" id="UP000237889">
    <property type="component" value="Chromosome"/>
</dbReference>
<organism evidence="3 4">
    <name type="scientific">Phreatobacter cathodiphilus</name>
    <dbReference type="NCBI Taxonomy" id="1868589"/>
    <lineage>
        <taxon>Bacteria</taxon>
        <taxon>Pseudomonadati</taxon>
        <taxon>Pseudomonadota</taxon>
        <taxon>Alphaproteobacteria</taxon>
        <taxon>Hyphomicrobiales</taxon>
        <taxon>Phreatobacteraceae</taxon>
        <taxon>Phreatobacter</taxon>
    </lineage>
</organism>
<evidence type="ECO:0000259" key="1">
    <source>
        <dbReference type="Pfam" id="PF01048"/>
    </source>
</evidence>
<dbReference type="Pfam" id="PF01048">
    <property type="entry name" value="PNP_UDP_1"/>
    <property type="match status" value="1"/>
</dbReference>
<dbReference type="InterPro" id="IPR035994">
    <property type="entry name" value="Nucleoside_phosphorylase_sf"/>
</dbReference>
<keyword evidence="4" id="KW-1185">Reference proteome</keyword>
<dbReference type="EMBL" id="CP027668">
    <property type="protein sequence ID" value="AVO47089.1"/>
    <property type="molecule type" value="Genomic_DNA"/>
</dbReference>
<dbReference type="GO" id="GO:0009116">
    <property type="term" value="P:nucleoside metabolic process"/>
    <property type="evidence" value="ECO:0007669"/>
    <property type="project" value="InterPro"/>
</dbReference>
<name>A0A2S0NFY8_9HYPH</name>
<dbReference type="InterPro" id="IPR041208">
    <property type="entry name" value="Cap15"/>
</dbReference>
<dbReference type="GO" id="GO:0019284">
    <property type="term" value="P:L-methionine salvage from S-adenosylmethionine"/>
    <property type="evidence" value="ECO:0007669"/>
    <property type="project" value="TreeGrafter"/>
</dbReference>
<dbReference type="Pfam" id="PF18153">
    <property type="entry name" value="Cap15_CD_rec"/>
    <property type="match status" value="1"/>
</dbReference>
<dbReference type="RefSeq" id="WP_106750459.1">
    <property type="nucleotide sequence ID" value="NZ_CP027668.1"/>
</dbReference>
<accession>A0A2S0NFY8</accession>
<proteinExistence type="predicted"/>
<reference evidence="3 4" key="1">
    <citation type="submission" date="2018-03" db="EMBL/GenBank/DDBJ databases">
        <title>Genome sequencing of Phreatobacter sp.</title>
        <authorList>
            <person name="Kim S.-J."/>
            <person name="Heo J."/>
            <person name="Kwon S.-W."/>
        </authorList>
    </citation>
    <scope>NUCLEOTIDE SEQUENCE [LARGE SCALE GENOMIC DNA]</scope>
    <source>
        <strain evidence="3 4">S-12</strain>
    </source>
</reference>
<dbReference type="InterPro" id="IPR000845">
    <property type="entry name" value="Nucleoside_phosphorylase_d"/>
</dbReference>
<evidence type="ECO:0000313" key="4">
    <source>
        <dbReference type="Proteomes" id="UP000237889"/>
    </source>
</evidence>
<sequence length="490" mass="53117">MSGKESQHPGQPVTAFPDISGKWMLDIHWVRGETSGRVEAEAFIRQEGTDIGMTVHSRGMDSNTISVQSGRDRSGVPTLYYMYEVDPKAVYSDAPGPYKGAAILRYYPHIEEMSGNYWTSERSSGHFKLMRRREEIQTRIGVTTDVLLITALKEEYDAAKRAFGANGVGGDGVHHWTEFDAATNLPYERGVFLYGGQALFSISIARASRMGGIETGHFTARIVDNLRPGCLVMCGVCAGNPGDVALGDVVVSELAYQYDEGKREAGGFVGDHRQSAVGDNWRRAAESLQPDTLPSFGQPSPDESRFWLLQTLHAGADARNHPARPRYFGRGAWKATIERLLADKIIEFDGPSLTLTPAGKAEVQNSLIVDVDPPERLPFAIKVGPIASGNVVVKDGVTWDKLKAMGVRSVIGLEMEAAAVARVALAAKVPEWLVVKGVMDYADPNKDDRYKPFAARASAEVLRAFLAGRFLAGSVGRETSGPAADASGPS</sequence>
<evidence type="ECO:0000313" key="3">
    <source>
        <dbReference type="EMBL" id="AVO47089.1"/>
    </source>
</evidence>
<feature type="domain" description="Nucleoside phosphorylase" evidence="1">
    <location>
        <begin position="203"/>
        <end position="461"/>
    </location>
</feature>
<dbReference type="GO" id="GO:0008782">
    <property type="term" value="F:adenosylhomocysteine nucleosidase activity"/>
    <property type="evidence" value="ECO:0007669"/>
    <property type="project" value="TreeGrafter"/>
</dbReference>
<evidence type="ECO:0008006" key="5">
    <source>
        <dbReference type="Google" id="ProtNLM"/>
    </source>
</evidence>
<dbReference type="AlphaFoldDB" id="A0A2S0NFY8"/>